<dbReference type="InterPro" id="IPR036457">
    <property type="entry name" value="PPM-type-like_dom_sf"/>
</dbReference>
<evidence type="ECO:0000259" key="4">
    <source>
        <dbReference type="PROSITE" id="PS51746"/>
    </source>
</evidence>
<comment type="catalytic activity">
    <reaction evidence="3">
        <text>O-phospho-L-threonyl-[protein] + H2O = L-threonyl-[protein] + phosphate</text>
        <dbReference type="Rhea" id="RHEA:47004"/>
        <dbReference type="Rhea" id="RHEA-COMP:11060"/>
        <dbReference type="Rhea" id="RHEA-COMP:11605"/>
        <dbReference type="ChEBI" id="CHEBI:15377"/>
        <dbReference type="ChEBI" id="CHEBI:30013"/>
        <dbReference type="ChEBI" id="CHEBI:43474"/>
        <dbReference type="ChEBI" id="CHEBI:61977"/>
        <dbReference type="EC" id="3.1.3.16"/>
    </reaction>
</comment>
<dbReference type="InterPro" id="IPR001932">
    <property type="entry name" value="PPM-type_phosphatase-like_dom"/>
</dbReference>
<name>A0A453C3I7_AEGTS</name>
<keyword evidence="6" id="KW-1185">Reference proteome</keyword>
<evidence type="ECO:0000256" key="2">
    <source>
        <dbReference type="ARBA" id="ARBA00047761"/>
    </source>
</evidence>
<feature type="domain" description="PPM-type phosphatase" evidence="4">
    <location>
        <begin position="1"/>
        <end position="43"/>
    </location>
</feature>
<dbReference type="Gramene" id="AET2Gv20722900.2">
    <property type="protein sequence ID" value="AET2Gv20722900.2"/>
    <property type="gene ID" value="AET2Gv20722900"/>
</dbReference>
<dbReference type="EnsemblPlants" id="AET2Gv20722900.2">
    <property type="protein sequence ID" value="AET2Gv20722900.2"/>
    <property type="gene ID" value="AET2Gv20722900"/>
</dbReference>
<dbReference type="Gene3D" id="3.60.40.10">
    <property type="entry name" value="PPM-type phosphatase domain"/>
    <property type="match status" value="1"/>
</dbReference>
<reference evidence="5" key="5">
    <citation type="journal article" date="2021" name="G3 (Bethesda)">
        <title>Aegilops tauschii genome assembly Aet v5.0 features greater sequence contiguity and improved annotation.</title>
        <authorList>
            <person name="Wang L."/>
            <person name="Zhu T."/>
            <person name="Rodriguez J.C."/>
            <person name="Deal K.R."/>
            <person name="Dubcovsky J."/>
            <person name="McGuire P.E."/>
            <person name="Lux T."/>
            <person name="Spannagl M."/>
            <person name="Mayer K.F.X."/>
            <person name="Baldrich P."/>
            <person name="Meyers B.C."/>
            <person name="Huo N."/>
            <person name="Gu Y.Q."/>
            <person name="Zhou H."/>
            <person name="Devos K.M."/>
            <person name="Bennetzen J.L."/>
            <person name="Unver T."/>
            <person name="Budak H."/>
            <person name="Gulick P.J."/>
            <person name="Galiba G."/>
            <person name="Kalapos B."/>
            <person name="Nelson D.R."/>
            <person name="Li P."/>
            <person name="You F.M."/>
            <person name="Luo M.C."/>
            <person name="Dvorak J."/>
        </authorList>
    </citation>
    <scope>NUCLEOTIDE SEQUENCE [LARGE SCALE GENOMIC DNA]</scope>
    <source>
        <strain evidence="5">cv. AL8/78</strain>
    </source>
</reference>
<dbReference type="GO" id="GO:0004722">
    <property type="term" value="F:protein serine/threonine phosphatase activity"/>
    <property type="evidence" value="ECO:0007669"/>
    <property type="project" value="UniProtKB-EC"/>
</dbReference>
<reference evidence="6" key="1">
    <citation type="journal article" date="2014" name="Science">
        <title>Ancient hybridizations among the ancestral genomes of bread wheat.</title>
        <authorList>
            <consortium name="International Wheat Genome Sequencing Consortium,"/>
            <person name="Marcussen T."/>
            <person name="Sandve S.R."/>
            <person name="Heier L."/>
            <person name="Spannagl M."/>
            <person name="Pfeifer M."/>
            <person name="Jakobsen K.S."/>
            <person name="Wulff B.B."/>
            <person name="Steuernagel B."/>
            <person name="Mayer K.F."/>
            <person name="Olsen O.A."/>
        </authorList>
    </citation>
    <scope>NUCLEOTIDE SEQUENCE [LARGE SCALE GENOMIC DNA]</scope>
    <source>
        <strain evidence="6">cv. AL8/78</strain>
    </source>
</reference>
<organism evidence="5 6">
    <name type="scientific">Aegilops tauschii subsp. strangulata</name>
    <name type="common">Goatgrass</name>
    <dbReference type="NCBI Taxonomy" id="200361"/>
    <lineage>
        <taxon>Eukaryota</taxon>
        <taxon>Viridiplantae</taxon>
        <taxon>Streptophyta</taxon>
        <taxon>Embryophyta</taxon>
        <taxon>Tracheophyta</taxon>
        <taxon>Spermatophyta</taxon>
        <taxon>Magnoliopsida</taxon>
        <taxon>Liliopsida</taxon>
        <taxon>Poales</taxon>
        <taxon>Poaceae</taxon>
        <taxon>BOP clade</taxon>
        <taxon>Pooideae</taxon>
        <taxon>Triticodae</taxon>
        <taxon>Triticeae</taxon>
        <taxon>Triticinae</taxon>
        <taxon>Aegilops</taxon>
    </lineage>
</organism>
<evidence type="ECO:0000256" key="3">
    <source>
        <dbReference type="ARBA" id="ARBA00048336"/>
    </source>
</evidence>
<protein>
    <recommendedName>
        <fullName evidence="1">protein-serine/threonine phosphatase</fullName>
        <ecNumber evidence="1">3.1.3.16</ecNumber>
    </recommendedName>
</protein>
<dbReference type="PROSITE" id="PS51746">
    <property type="entry name" value="PPM_2"/>
    <property type="match status" value="1"/>
</dbReference>
<evidence type="ECO:0000313" key="5">
    <source>
        <dbReference type="EnsemblPlants" id="AET2Gv20722900.2"/>
    </source>
</evidence>
<accession>A0A453C3I7</accession>
<evidence type="ECO:0000256" key="1">
    <source>
        <dbReference type="ARBA" id="ARBA00013081"/>
    </source>
</evidence>
<dbReference type="AlphaFoldDB" id="A0A453C3I7"/>
<comment type="catalytic activity">
    <reaction evidence="2">
        <text>O-phospho-L-seryl-[protein] + H2O = L-seryl-[protein] + phosphate</text>
        <dbReference type="Rhea" id="RHEA:20629"/>
        <dbReference type="Rhea" id="RHEA-COMP:9863"/>
        <dbReference type="Rhea" id="RHEA-COMP:11604"/>
        <dbReference type="ChEBI" id="CHEBI:15377"/>
        <dbReference type="ChEBI" id="CHEBI:29999"/>
        <dbReference type="ChEBI" id="CHEBI:43474"/>
        <dbReference type="ChEBI" id="CHEBI:83421"/>
        <dbReference type="EC" id="3.1.3.16"/>
    </reaction>
</comment>
<dbReference type="Proteomes" id="UP000015105">
    <property type="component" value="Chromosome 2D"/>
</dbReference>
<reference evidence="6" key="2">
    <citation type="journal article" date="2017" name="Nat. Plants">
        <title>The Aegilops tauschii genome reveals multiple impacts of transposons.</title>
        <authorList>
            <person name="Zhao G."/>
            <person name="Zou C."/>
            <person name="Li K."/>
            <person name="Wang K."/>
            <person name="Li T."/>
            <person name="Gao L."/>
            <person name="Zhang X."/>
            <person name="Wang H."/>
            <person name="Yang Z."/>
            <person name="Liu X."/>
            <person name="Jiang W."/>
            <person name="Mao L."/>
            <person name="Kong X."/>
            <person name="Jiao Y."/>
            <person name="Jia J."/>
        </authorList>
    </citation>
    <scope>NUCLEOTIDE SEQUENCE [LARGE SCALE GENOMIC DNA]</scope>
    <source>
        <strain evidence="6">cv. AL8/78</strain>
    </source>
</reference>
<evidence type="ECO:0000313" key="6">
    <source>
        <dbReference type="Proteomes" id="UP000015105"/>
    </source>
</evidence>
<reference evidence="5" key="3">
    <citation type="journal article" date="2017" name="Nature">
        <title>Genome sequence of the progenitor of the wheat D genome Aegilops tauschii.</title>
        <authorList>
            <person name="Luo M.C."/>
            <person name="Gu Y.Q."/>
            <person name="Puiu D."/>
            <person name="Wang H."/>
            <person name="Twardziok S.O."/>
            <person name="Deal K.R."/>
            <person name="Huo N."/>
            <person name="Zhu T."/>
            <person name="Wang L."/>
            <person name="Wang Y."/>
            <person name="McGuire P.E."/>
            <person name="Liu S."/>
            <person name="Long H."/>
            <person name="Ramasamy R.K."/>
            <person name="Rodriguez J.C."/>
            <person name="Van S.L."/>
            <person name="Yuan L."/>
            <person name="Wang Z."/>
            <person name="Xia Z."/>
            <person name="Xiao L."/>
            <person name="Anderson O.D."/>
            <person name="Ouyang S."/>
            <person name="Liang Y."/>
            <person name="Zimin A.V."/>
            <person name="Pertea G."/>
            <person name="Qi P."/>
            <person name="Bennetzen J.L."/>
            <person name="Dai X."/>
            <person name="Dawson M.W."/>
            <person name="Muller H.G."/>
            <person name="Kugler K."/>
            <person name="Rivarola-Duarte L."/>
            <person name="Spannagl M."/>
            <person name="Mayer K.F.X."/>
            <person name="Lu F.H."/>
            <person name="Bevan M.W."/>
            <person name="Leroy P."/>
            <person name="Li P."/>
            <person name="You F.M."/>
            <person name="Sun Q."/>
            <person name="Liu Z."/>
            <person name="Lyons E."/>
            <person name="Wicker T."/>
            <person name="Salzberg S.L."/>
            <person name="Devos K.M."/>
            <person name="Dvorak J."/>
        </authorList>
    </citation>
    <scope>NUCLEOTIDE SEQUENCE [LARGE SCALE GENOMIC DNA]</scope>
    <source>
        <strain evidence="5">cv. AL8/78</strain>
    </source>
</reference>
<sequence>MNNQEAVDVVKRYKDPQTAAKQLVAEAVKRDSKDDISCVVVRFKM</sequence>
<dbReference type="EC" id="3.1.3.16" evidence="1"/>
<proteinExistence type="predicted"/>
<reference evidence="5" key="4">
    <citation type="submission" date="2019-03" db="UniProtKB">
        <authorList>
            <consortium name="EnsemblPlants"/>
        </authorList>
    </citation>
    <scope>IDENTIFICATION</scope>
</reference>
<dbReference type="SUPFAM" id="SSF81606">
    <property type="entry name" value="PP2C-like"/>
    <property type="match status" value="1"/>
</dbReference>